<sequence length="257" mass="29089">MSETGNGSELPLFTYTLRLADNALVLGHRLSEWCGKAPILEEEMALANMGLDLIGQARALYTYAGEVEGEGRDEDALAYRRDAFAFRNLLLVEQPNGDFAFTMARQFLYAAFAHPFYRELVASRDATLAAIAAKAEKELAYHLRHAGEWLVRLGDGTEESHRRAQDALDELWMYTGEMFEVDQVERALIERGIAVDPARIGPEWDETVSHVLAEATLQRPRDGWMQTGGRNGRHSEYLGYILAEMQFLQRAYPDARW</sequence>
<gene>
    <name evidence="1" type="primary">paaC</name>
    <name evidence="1" type="ORF">U1T56_17100</name>
</gene>
<dbReference type="EMBL" id="JBBLZC010000019">
    <property type="protein sequence ID" value="MEK0084872.1"/>
    <property type="molecule type" value="Genomic_DNA"/>
</dbReference>
<name>A0ABU8XY65_9PROT</name>
<dbReference type="InterPro" id="IPR007814">
    <property type="entry name" value="PaaA_PaaC"/>
</dbReference>
<organism evidence="1 2">
    <name type="scientific">Benzoatithermus flavus</name>
    <dbReference type="NCBI Taxonomy" id="3108223"/>
    <lineage>
        <taxon>Bacteria</taxon>
        <taxon>Pseudomonadati</taxon>
        <taxon>Pseudomonadota</taxon>
        <taxon>Alphaproteobacteria</taxon>
        <taxon>Geminicoccales</taxon>
        <taxon>Geminicoccaceae</taxon>
        <taxon>Benzoatithermus</taxon>
    </lineage>
</organism>
<dbReference type="SUPFAM" id="SSF47240">
    <property type="entry name" value="Ferritin-like"/>
    <property type="match status" value="1"/>
</dbReference>
<reference evidence="1 2" key="1">
    <citation type="submission" date="2024-01" db="EMBL/GenBank/DDBJ databases">
        <title>Multi-omics insights into the function and evolution of sodium benzoate biodegradation pathways in Benzoatithermus flavus gen. nov., sp. nov. from hot spring.</title>
        <authorList>
            <person name="Hu C.-J."/>
            <person name="Li W.-J."/>
        </authorList>
    </citation>
    <scope>NUCLEOTIDE SEQUENCE [LARGE SCALE GENOMIC DNA]</scope>
    <source>
        <strain evidence="1 2">SYSU G07066</strain>
    </source>
</reference>
<dbReference type="InterPro" id="IPR052703">
    <property type="entry name" value="Aromatic_CoA_ox/epox"/>
</dbReference>
<keyword evidence="1" id="KW-0560">Oxidoreductase</keyword>
<dbReference type="NCBIfam" id="TIGR02158">
    <property type="entry name" value="PA_CoA_Oxy3"/>
    <property type="match status" value="1"/>
</dbReference>
<dbReference type="Pfam" id="PF05138">
    <property type="entry name" value="PaaA_PaaC"/>
    <property type="match status" value="1"/>
</dbReference>
<proteinExistence type="predicted"/>
<evidence type="ECO:0000313" key="2">
    <source>
        <dbReference type="Proteomes" id="UP001375743"/>
    </source>
</evidence>
<protein>
    <submittedName>
        <fullName evidence="1">1,2-phenylacetyl-CoA epoxidase subunit PaaC</fullName>
        <ecNumber evidence="1">1.14.13.149</ecNumber>
    </submittedName>
</protein>
<dbReference type="EC" id="1.14.13.149" evidence="1"/>
<dbReference type="PANTHER" id="PTHR30458">
    <property type="entry name" value="PHENYLACETIC ACID DEGRADATION PROTEIN PAA"/>
    <property type="match status" value="1"/>
</dbReference>
<dbReference type="PANTHER" id="PTHR30458:SF0">
    <property type="entry name" value="1,2-PHENYLACETYL-COA EPOXIDASE, SUBUNIT C"/>
    <property type="match status" value="1"/>
</dbReference>
<dbReference type="PIRSF" id="PIRSF037834">
    <property type="entry name" value="PA_CoA_Oase3"/>
    <property type="match status" value="1"/>
</dbReference>
<dbReference type="Gene3D" id="1.20.1260.10">
    <property type="match status" value="1"/>
</dbReference>
<accession>A0ABU8XY65</accession>
<dbReference type="RefSeq" id="WP_418160719.1">
    <property type="nucleotide sequence ID" value="NZ_JBBLZC010000019.1"/>
</dbReference>
<comment type="caution">
    <text evidence="1">The sequence shown here is derived from an EMBL/GenBank/DDBJ whole genome shotgun (WGS) entry which is preliminary data.</text>
</comment>
<keyword evidence="2" id="KW-1185">Reference proteome</keyword>
<evidence type="ECO:0000313" key="1">
    <source>
        <dbReference type="EMBL" id="MEK0084872.1"/>
    </source>
</evidence>
<dbReference type="Proteomes" id="UP001375743">
    <property type="component" value="Unassembled WGS sequence"/>
</dbReference>
<dbReference type="InterPro" id="IPR012347">
    <property type="entry name" value="Ferritin-like"/>
</dbReference>
<dbReference type="InterPro" id="IPR009078">
    <property type="entry name" value="Ferritin-like_SF"/>
</dbReference>
<dbReference type="InterPro" id="IPR011882">
    <property type="entry name" value="PaaC"/>
</dbReference>
<dbReference type="GO" id="GO:0097266">
    <property type="term" value="F:phenylacetyl-CoA 1,2-epoxidase activity"/>
    <property type="evidence" value="ECO:0007669"/>
    <property type="project" value="UniProtKB-EC"/>
</dbReference>